<accession>A0ABQ0FTU0</accession>
<keyword evidence="13" id="KW-0966">Cell projection</keyword>
<dbReference type="Proteomes" id="UP001623349">
    <property type="component" value="Unassembled WGS sequence"/>
</dbReference>
<evidence type="ECO:0000256" key="3">
    <source>
        <dbReference type="ARBA" id="ARBA00004486"/>
    </source>
</evidence>
<comment type="subcellular location">
    <subcellularLocation>
        <location evidence="4">Cell projection</location>
        <location evidence="4">Axon</location>
    </subcellularLocation>
    <subcellularLocation>
        <location evidence="3">Cell projection</location>
        <location evidence="3">Filopodium</location>
    </subcellularLocation>
    <subcellularLocation>
        <location evidence="6">Cell projection</location>
        <location evidence="6">Growth cone</location>
    </subcellularLocation>
    <subcellularLocation>
        <location evidence="5">Cell projection</location>
        <location evidence="5">Lamellipodium</location>
    </subcellularLocation>
    <subcellularLocation>
        <location evidence="1">Cytoplasm</location>
        <location evidence="1">Cytoskeleton</location>
    </subcellularLocation>
    <subcellularLocation>
        <location evidence="2">Perikaryon</location>
    </subcellularLocation>
</comment>
<dbReference type="PANTHER" id="PTHR46606:SF3">
    <property type="entry name" value="SHOOTIN-1"/>
    <property type="match status" value="1"/>
</dbReference>
<feature type="coiled-coil region" evidence="14">
    <location>
        <begin position="17"/>
        <end position="100"/>
    </location>
</feature>
<feature type="region of interest" description="Disordered" evidence="15">
    <location>
        <begin position="481"/>
        <end position="500"/>
    </location>
</feature>
<evidence type="ECO:0000256" key="7">
    <source>
        <dbReference type="ARBA" id="ARBA00010041"/>
    </source>
</evidence>
<evidence type="ECO:0000313" key="17">
    <source>
        <dbReference type="Proteomes" id="UP001623349"/>
    </source>
</evidence>
<evidence type="ECO:0000256" key="9">
    <source>
        <dbReference type="ARBA" id="ARBA00022473"/>
    </source>
</evidence>
<evidence type="ECO:0000313" key="16">
    <source>
        <dbReference type="EMBL" id="GAB1302575.1"/>
    </source>
</evidence>
<comment type="caution">
    <text evidence="16">The sequence shown here is derived from an EMBL/GenBank/DDBJ whole genome shotgun (WGS) entry which is preliminary data.</text>
</comment>
<evidence type="ECO:0000256" key="2">
    <source>
        <dbReference type="ARBA" id="ARBA00004484"/>
    </source>
</evidence>
<keyword evidence="17" id="KW-1185">Reference proteome</keyword>
<feature type="compositionally biased region" description="Pro residues" evidence="15">
    <location>
        <begin position="377"/>
        <end position="394"/>
    </location>
</feature>
<keyword evidence="11 14" id="KW-0175">Coiled coil</keyword>
<feature type="compositionally biased region" description="Polar residues" evidence="15">
    <location>
        <begin position="481"/>
        <end position="490"/>
    </location>
</feature>
<feature type="coiled-coil region" evidence="14">
    <location>
        <begin position="176"/>
        <end position="217"/>
    </location>
</feature>
<feature type="region of interest" description="Disordered" evidence="15">
    <location>
        <begin position="368"/>
        <end position="470"/>
    </location>
</feature>
<proteinExistence type="inferred from homology"/>
<feature type="compositionally biased region" description="Basic and acidic residues" evidence="15">
    <location>
        <begin position="428"/>
        <end position="443"/>
    </location>
</feature>
<keyword evidence="9" id="KW-0217">Developmental protein</keyword>
<evidence type="ECO:0000256" key="10">
    <source>
        <dbReference type="ARBA" id="ARBA00022490"/>
    </source>
</evidence>
<dbReference type="EMBL" id="BAAFST010000019">
    <property type="protein sequence ID" value="GAB1302575.1"/>
    <property type="molecule type" value="Genomic_DNA"/>
</dbReference>
<evidence type="ECO:0000256" key="1">
    <source>
        <dbReference type="ARBA" id="ARBA00004245"/>
    </source>
</evidence>
<evidence type="ECO:0000256" key="4">
    <source>
        <dbReference type="ARBA" id="ARBA00004489"/>
    </source>
</evidence>
<evidence type="ECO:0000256" key="12">
    <source>
        <dbReference type="ARBA" id="ARBA00023212"/>
    </source>
</evidence>
<evidence type="ECO:0000256" key="13">
    <source>
        <dbReference type="ARBA" id="ARBA00023273"/>
    </source>
</evidence>
<reference evidence="16 17" key="1">
    <citation type="submission" date="2024-08" db="EMBL/GenBank/DDBJ databases">
        <title>The draft genome of Apodemus speciosus.</title>
        <authorList>
            <person name="Nabeshima K."/>
            <person name="Suzuki S."/>
            <person name="Onuma M."/>
        </authorList>
    </citation>
    <scope>NUCLEOTIDE SEQUENCE [LARGE SCALE GENOMIC DNA]</scope>
    <source>
        <strain evidence="16">IB14-021</strain>
    </source>
</reference>
<dbReference type="PANTHER" id="PTHR46606">
    <property type="entry name" value="SHOOTIN-1"/>
    <property type="match status" value="1"/>
</dbReference>
<keyword evidence="12" id="KW-0206">Cytoskeleton</keyword>
<evidence type="ECO:0000256" key="15">
    <source>
        <dbReference type="SAM" id="MobiDB-lite"/>
    </source>
</evidence>
<sequence length="539" mass="61845">MNSSDEEKQLQLITSLKEQAIGEYEDLRAENQKTKEKCDKIRQERDEAVKKLEEFQKISHMVIEEVNFMQNHLEIEKTCRESAEALATKLNKENKTLKRISMLYMAKLGPDVITEEINIDDDDPATDTDSAAETCVSIQCQKQIKGTTIMEISAEYSTAFVFQNKIRQLPELRDQIVSVQEEKKVLAIELESLKSKLAEVMEEVNKVKQEKAILNSEVLEQRKVLEKCNRVSMLAVEEYEELQVNLELEKDLRKKAESFAQEMFIEQNKLKRQSHLLLQSSLPDQQLLKALDENSKLIQQLEEERIQHQQKVKELEERLENEALHKEIHNLKQQLELLEDDKRELEQKYQSSEEKARNLKHSVDELQKRVNQSENSVPPPPPPPPPLPPPPPNPIRSLMSMIRKRSHPSGNSAKKEKATQPETAEEVTDLKRQAVEEMMDRIKKGVHLRPVNQTARPKAKPDSLKGSESAVDELKGILGTLNKSTSSRSLKSLGPENSETELERILRRRKLTAEADSSLPIKVDTGENVWAVKTKLSQL</sequence>
<name>A0ABQ0FTU0_APOSI</name>
<keyword evidence="10" id="KW-0963">Cytoplasm</keyword>
<protein>
    <recommendedName>
        <fullName evidence="8">Shootin-1</fullName>
    </recommendedName>
</protein>
<evidence type="ECO:0000256" key="6">
    <source>
        <dbReference type="ARBA" id="ARBA00004624"/>
    </source>
</evidence>
<organism evidence="16 17">
    <name type="scientific">Apodemus speciosus</name>
    <name type="common">Large Japanese field mouse</name>
    <dbReference type="NCBI Taxonomy" id="105296"/>
    <lineage>
        <taxon>Eukaryota</taxon>
        <taxon>Metazoa</taxon>
        <taxon>Chordata</taxon>
        <taxon>Craniata</taxon>
        <taxon>Vertebrata</taxon>
        <taxon>Euteleostomi</taxon>
        <taxon>Mammalia</taxon>
        <taxon>Eutheria</taxon>
        <taxon>Euarchontoglires</taxon>
        <taxon>Glires</taxon>
        <taxon>Rodentia</taxon>
        <taxon>Myomorpha</taxon>
        <taxon>Muroidea</taxon>
        <taxon>Muridae</taxon>
        <taxon>Murinae</taxon>
        <taxon>Apodemus</taxon>
    </lineage>
</organism>
<evidence type="ECO:0000256" key="5">
    <source>
        <dbReference type="ARBA" id="ARBA00004510"/>
    </source>
</evidence>
<gene>
    <name evidence="16" type="ORF">APTSU1_001781400</name>
</gene>
<evidence type="ECO:0000256" key="11">
    <source>
        <dbReference type="ARBA" id="ARBA00023054"/>
    </source>
</evidence>
<evidence type="ECO:0000256" key="14">
    <source>
        <dbReference type="SAM" id="Coils"/>
    </source>
</evidence>
<comment type="similarity">
    <text evidence="7">Belongs to the shootin family.</text>
</comment>
<evidence type="ECO:0000256" key="8">
    <source>
        <dbReference type="ARBA" id="ARBA00017666"/>
    </source>
</evidence>
<dbReference type="InterPro" id="IPR024849">
    <property type="entry name" value="Shootin-1"/>
</dbReference>